<dbReference type="EMBL" id="JANBUJ010001847">
    <property type="protein sequence ID" value="KAJ2765950.1"/>
    <property type="molecule type" value="Genomic_DNA"/>
</dbReference>
<sequence>MAARVAAGTRFDSLVVTKPAPERSLVMVSAKPALVKAAAAGRTLASAAEATTGTTLVGWIQGLTSFGAFVAFPGDLTALAPLEQLSDQYISTPEDSFFVCQTVVAVVTSVEDLPDGRRLRVSLKNSVASVAATGCLDPASFLLTYFDELEGLADAAPLAEIGQQTTVRVKQKHSYGVVVAPTATQGAIPANASGFVTADQAKDAIDKCKPDAALAACVLDVDVEKNIVDYSLRTALVAGGTGKAGRATAHAALARALAEGRETQAVVEVVKEDYLVLSLPLLGNAIAFAVAKSFNDRSKPFMRFKVGQRLSGSLVRAEPNRRALVLLRPAPTAPARTGSAGSSADKRAAKDPVDPAISFFEDFQPGLVTQARVQSIKGVQANLDLAANIKGRLHITELVDGPIDAAVASPADAFAAAGVRAGETIQVKVLGWHDAKVYKYLPITHRASPMKTVIETTIRPAALAADGAPPALSLKTIKPGQVFNGFVKGIREQAAKGWTEVQVVLGPALVGHLPIQAATSSHAVAANPGRYFVAGTSIEVQVASVDVDKKAIHLVPHGRYTREVAPPPGSAAQLVRGARVLAVVGKIVPDAMLVTVGMVVRPAGDEGSVPQLLRIKGRVDAFDAADTLVEKPFAGFAEGQPVEAV</sequence>
<accession>A0ACC1JRZ8</accession>
<dbReference type="Proteomes" id="UP001140234">
    <property type="component" value="Unassembled WGS sequence"/>
</dbReference>
<reference evidence="1" key="1">
    <citation type="submission" date="2022-07" db="EMBL/GenBank/DDBJ databases">
        <title>Phylogenomic reconstructions and comparative analyses of Kickxellomycotina fungi.</title>
        <authorList>
            <person name="Reynolds N.K."/>
            <person name="Stajich J.E."/>
            <person name="Barry K."/>
            <person name="Grigoriev I.V."/>
            <person name="Crous P."/>
            <person name="Smith M.E."/>
        </authorList>
    </citation>
    <scope>NUCLEOTIDE SEQUENCE</scope>
    <source>
        <strain evidence="1">CBS 109366</strain>
    </source>
</reference>
<gene>
    <name evidence="1" type="primary">RRP5_2</name>
    <name evidence="1" type="ORF">IWQ57_004572</name>
</gene>
<keyword evidence="2" id="KW-1185">Reference proteome</keyword>
<protein>
    <submittedName>
        <fullName evidence="1">rRNA biogenesis protein rrp5</fullName>
    </submittedName>
</protein>
<evidence type="ECO:0000313" key="2">
    <source>
        <dbReference type="Proteomes" id="UP001140234"/>
    </source>
</evidence>
<organism evidence="1 2">
    <name type="scientific">Coemansia nantahalensis</name>
    <dbReference type="NCBI Taxonomy" id="2789366"/>
    <lineage>
        <taxon>Eukaryota</taxon>
        <taxon>Fungi</taxon>
        <taxon>Fungi incertae sedis</taxon>
        <taxon>Zoopagomycota</taxon>
        <taxon>Kickxellomycotina</taxon>
        <taxon>Kickxellomycetes</taxon>
        <taxon>Kickxellales</taxon>
        <taxon>Kickxellaceae</taxon>
        <taxon>Coemansia</taxon>
    </lineage>
</organism>
<proteinExistence type="predicted"/>
<name>A0ACC1JRZ8_9FUNG</name>
<comment type="caution">
    <text evidence="1">The sequence shown here is derived from an EMBL/GenBank/DDBJ whole genome shotgun (WGS) entry which is preliminary data.</text>
</comment>
<feature type="non-terminal residue" evidence="1">
    <location>
        <position position="645"/>
    </location>
</feature>
<evidence type="ECO:0000313" key="1">
    <source>
        <dbReference type="EMBL" id="KAJ2765950.1"/>
    </source>
</evidence>